<dbReference type="InterPro" id="IPR011009">
    <property type="entry name" value="Kinase-like_dom_sf"/>
</dbReference>
<reference evidence="8 9" key="1">
    <citation type="submission" date="2014-04" db="EMBL/GenBank/DDBJ databases">
        <title>A new species of microsporidia sheds light on the evolution of extreme parasitism.</title>
        <authorList>
            <person name="Haag K.L."/>
            <person name="James T.Y."/>
            <person name="Larsson R."/>
            <person name="Schaer T.M."/>
            <person name="Refardt D."/>
            <person name="Pombert J.-F."/>
            <person name="Ebert D."/>
        </authorList>
    </citation>
    <scope>NUCLEOTIDE SEQUENCE [LARGE SCALE GENOMIC DNA]</scope>
    <source>
        <strain evidence="8 9">UGP3</strain>
        <tissue evidence="8">Spores</tissue>
    </source>
</reference>
<proteinExistence type="predicted"/>
<dbReference type="SUPFAM" id="SSF56112">
    <property type="entry name" value="Protein kinase-like (PK-like)"/>
    <property type="match status" value="1"/>
</dbReference>
<evidence type="ECO:0000256" key="3">
    <source>
        <dbReference type="ARBA" id="ARBA00022741"/>
    </source>
</evidence>
<comment type="caution">
    <text evidence="8">The sequence shown here is derived from an EMBL/GenBank/DDBJ whole genome shotgun (WGS) entry which is preliminary data.</text>
</comment>
<dbReference type="VEuPathDB" id="MicrosporidiaDB:DI09_101p100"/>
<dbReference type="PANTHER" id="PTHR22974">
    <property type="entry name" value="MIXED LINEAGE PROTEIN KINASE"/>
    <property type="match status" value="1"/>
</dbReference>
<dbReference type="GO" id="GO:0007059">
    <property type="term" value="P:chromosome segregation"/>
    <property type="evidence" value="ECO:0007669"/>
    <property type="project" value="TreeGrafter"/>
</dbReference>
<dbReference type="Pfam" id="PF00069">
    <property type="entry name" value="Pkinase"/>
    <property type="match status" value="1"/>
</dbReference>
<keyword evidence="1" id="KW-0723">Serine/threonine-protein kinase</keyword>
<dbReference type="RefSeq" id="XP_013239671.1">
    <property type="nucleotide sequence ID" value="XM_013384217.1"/>
</dbReference>
<keyword evidence="9" id="KW-1185">Reference proteome</keyword>
<feature type="binding site" evidence="6">
    <location>
        <position position="37"/>
    </location>
    <ligand>
        <name>ATP</name>
        <dbReference type="ChEBI" id="CHEBI:30616"/>
    </ligand>
</feature>
<dbReference type="InterPro" id="IPR000719">
    <property type="entry name" value="Prot_kinase_dom"/>
</dbReference>
<keyword evidence="3 6" id="KW-0547">Nucleotide-binding</keyword>
<dbReference type="PANTHER" id="PTHR22974:SF21">
    <property type="entry name" value="DUAL SPECIFICITY PROTEIN KINASE TTK"/>
    <property type="match status" value="1"/>
</dbReference>
<dbReference type="GO" id="GO:0034501">
    <property type="term" value="P:protein localization to kinetochore"/>
    <property type="evidence" value="ECO:0007669"/>
    <property type="project" value="TreeGrafter"/>
</dbReference>
<gene>
    <name evidence="8" type="ORF">DI09_101p100</name>
</gene>
<evidence type="ECO:0000313" key="9">
    <source>
        <dbReference type="Proteomes" id="UP000029725"/>
    </source>
</evidence>
<dbReference type="EMBL" id="JMKJ01000002">
    <property type="protein sequence ID" value="KGG53235.1"/>
    <property type="molecule type" value="Genomic_DNA"/>
</dbReference>
<dbReference type="InterPro" id="IPR017441">
    <property type="entry name" value="Protein_kinase_ATP_BS"/>
</dbReference>
<evidence type="ECO:0000256" key="5">
    <source>
        <dbReference type="ARBA" id="ARBA00022840"/>
    </source>
</evidence>
<evidence type="ECO:0000256" key="2">
    <source>
        <dbReference type="ARBA" id="ARBA00022679"/>
    </source>
</evidence>
<accession>A0A098VWE3</accession>
<dbReference type="PROSITE" id="PS50011">
    <property type="entry name" value="PROTEIN_KINASE_DOM"/>
    <property type="match status" value="1"/>
</dbReference>
<evidence type="ECO:0000313" key="8">
    <source>
        <dbReference type="EMBL" id="KGG53235.1"/>
    </source>
</evidence>
<dbReference type="GO" id="GO:0004712">
    <property type="term" value="F:protein serine/threonine/tyrosine kinase activity"/>
    <property type="evidence" value="ECO:0007669"/>
    <property type="project" value="TreeGrafter"/>
</dbReference>
<evidence type="ECO:0000259" key="7">
    <source>
        <dbReference type="PROSITE" id="PS50011"/>
    </source>
</evidence>
<organism evidence="8 9">
    <name type="scientific">Mitosporidium daphniae</name>
    <dbReference type="NCBI Taxonomy" id="1485682"/>
    <lineage>
        <taxon>Eukaryota</taxon>
        <taxon>Fungi</taxon>
        <taxon>Fungi incertae sedis</taxon>
        <taxon>Microsporidia</taxon>
        <taxon>Mitosporidium</taxon>
    </lineage>
</organism>
<evidence type="ECO:0000256" key="6">
    <source>
        <dbReference type="PROSITE-ProRule" id="PRU10141"/>
    </source>
</evidence>
<evidence type="ECO:0000256" key="4">
    <source>
        <dbReference type="ARBA" id="ARBA00022777"/>
    </source>
</evidence>
<keyword evidence="4" id="KW-0418">Kinase</keyword>
<dbReference type="PROSITE" id="PS00107">
    <property type="entry name" value="PROTEIN_KINASE_ATP"/>
    <property type="match status" value="1"/>
</dbReference>
<name>A0A098VWE3_9MICR</name>
<dbReference type="GO" id="GO:0033316">
    <property type="term" value="P:meiotic spindle assembly checkpoint signaling"/>
    <property type="evidence" value="ECO:0007669"/>
    <property type="project" value="TreeGrafter"/>
</dbReference>
<protein>
    <recommendedName>
        <fullName evidence="7">Protein kinase domain-containing protein</fullName>
    </recommendedName>
</protein>
<keyword evidence="2" id="KW-0808">Transferase</keyword>
<dbReference type="GO" id="GO:0004674">
    <property type="term" value="F:protein serine/threonine kinase activity"/>
    <property type="evidence" value="ECO:0007669"/>
    <property type="project" value="UniProtKB-KW"/>
</dbReference>
<evidence type="ECO:0000256" key="1">
    <source>
        <dbReference type="ARBA" id="ARBA00022527"/>
    </source>
</evidence>
<dbReference type="GO" id="GO:0000776">
    <property type="term" value="C:kinetochore"/>
    <property type="evidence" value="ECO:0007669"/>
    <property type="project" value="TreeGrafter"/>
</dbReference>
<feature type="domain" description="Protein kinase" evidence="7">
    <location>
        <begin position="8"/>
        <end position="270"/>
    </location>
</feature>
<sequence>MDDGKSTKRSRGLLGRGASAKIYSAFCVEDSKLVAIKIFSRSSTSSNSGFNFCEHEQRILENLVGKPHCIQLIDASIAREIIILERGEATLSALLTSEKIGDLRFIAYFFPQPSNFVLCKGATLKLIDFGISKWIVNEDDVVLVDKDTQMGTLSYMAPESLKVSIVDFPVASSFVEMGTAADIWALGCILHEMLVGKLPFSLSSQISLKEKVSLITNADSQVEIPESPPSQTESSDGWSHWRSIALKCLVKNPCFRIKMPELLCLVEKIW</sequence>
<dbReference type="GO" id="GO:0007094">
    <property type="term" value="P:mitotic spindle assembly checkpoint signaling"/>
    <property type="evidence" value="ECO:0007669"/>
    <property type="project" value="TreeGrafter"/>
</dbReference>
<dbReference type="GO" id="GO:0005634">
    <property type="term" value="C:nucleus"/>
    <property type="evidence" value="ECO:0007669"/>
    <property type="project" value="TreeGrafter"/>
</dbReference>
<keyword evidence="5 6" id="KW-0067">ATP-binding</keyword>
<dbReference type="HOGENOM" id="CLU_000288_63_23_1"/>
<dbReference type="AlphaFoldDB" id="A0A098VWE3"/>
<dbReference type="OrthoDB" id="20524at2759"/>
<dbReference type="Gene3D" id="1.10.510.10">
    <property type="entry name" value="Transferase(Phosphotransferase) domain 1"/>
    <property type="match status" value="1"/>
</dbReference>
<dbReference type="Gene3D" id="3.30.200.20">
    <property type="entry name" value="Phosphorylase Kinase, domain 1"/>
    <property type="match status" value="1"/>
</dbReference>
<dbReference type="GO" id="GO:0005524">
    <property type="term" value="F:ATP binding"/>
    <property type="evidence" value="ECO:0007669"/>
    <property type="project" value="UniProtKB-UniRule"/>
</dbReference>
<dbReference type="Proteomes" id="UP000029725">
    <property type="component" value="Unassembled WGS sequence"/>
</dbReference>
<dbReference type="GeneID" id="25257879"/>